<dbReference type="Pfam" id="PF01814">
    <property type="entry name" value="Hemerythrin"/>
    <property type="match status" value="1"/>
</dbReference>
<dbReference type="OrthoDB" id="58416at2759"/>
<dbReference type="AlphaFoldDB" id="A0A6A5KAW5"/>
<dbReference type="EMBL" id="ML975319">
    <property type="protein sequence ID" value="KAF1833411.1"/>
    <property type="molecule type" value="Genomic_DNA"/>
</dbReference>
<reference evidence="3" key="1">
    <citation type="submission" date="2020-01" db="EMBL/GenBank/DDBJ databases">
        <authorList>
            <consortium name="DOE Joint Genome Institute"/>
            <person name="Haridas S."/>
            <person name="Albert R."/>
            <person name="Binder M."/>
            <person name="Bloem J."/>
            <person name="Labutti K."/>
            <person name="Salamov A."/>
            <person name="Andreopoulos B."/>
            <person name="Baker S.E."/>
            <person name="Barry K."/>
            <person name="Bills G."/>
            <person name="Bluhm B.H."/>
            <person name="Cannon C."/>
            <person name="Castanera R."/>
            <person name="Culley D.E."/>
            <person name="Daum C."/>
            <person name="Ezra D."/>
            <person name="Gonzalez J.B."/>
            <person name="Henrissat B."/>
            <person name="Kuo A."/>
            <person name="Liang C."/>
            <person name="Lipzen A."/>
            <person name="Lutzoni F."/>
            <person name="Magnuson J."/>
            <person name="Mondo S."/>
            <person name="Nolan M."/>
            <person name="Ohm R."/>
            <person name="Pangilinan J."/>
            <person name="Park H.-J."/>
            <person name="Ramirez L."/>
            <person name="Alfaro M."/>
            <person name="Sun H."/>
            <person name="Tritt A."/>
            <person name="Yoshinaga Y."/>
            <person name="Zwiers L.-H."/>
            <person name="Turgeon B.G."/>
            <person name="Goodwin S.B."/>
            <person name="Spatafora J.W."/>
            <person name="Crous P.W."/>
            <person name="Grigoriev I.V."/>
        </authorList>
    </citation>
    <scope>NUCLEOTIDE SEQUENCE</scope>
    <source>
        <strain evidence="3">P77</strain>
    </source>
</reference>
<evidence type="ECO:0000313" key="3">
    <source>
        <dbReference type="EMBL" id="KAF1833411.1"/>
    </source>
</evidence>
<dbReference type="PANTHER" id="PTHR38048:SF2">
    <property type="entry name" value="HEMERYTHRIN-LIKE DOMAIN-CONTAINING PROTEIN"/>
    <property type="match status" value="1"/>
</dbReference>
<dbReference type="CDD" id="cd12108">
    <property type="entry name" value="Hr-like"/>
    <property type="match status" value="1"/>
</dbReference>
<gene>
    <name evidence="3" type="ORF">BDW02DRAFT_570081</name>
</gene>
<proteinExistence type="predicted"/>
<organism evidence="3 4">
    <name type="scientific">Decorospora gaudefroyi</name>
    <dbReference type="NCBI Taxonomy" id="184978"/>
    <lineage>
        <taxon>Eukaryota</taxon>
        <taxon>Fungi</taxon>
        <taxon>Dikarya</taxon>
        <taxon>Ascomycota</taxon>
        <taxon>Pezizomycotina</taxon>
        <taxon>Dothideomycetes</taxon>
        <taxon>Pleosporomycetidae</taxon>
        <taxon>Pleosporales</taxon>
        <taxon>Pleosporineae</taxon>
        <taxon>Pleosporaceae</taxon>
        <taxon>Decorospora</taxon>
    </lineage>
</organism>
<feature type="domain" description="Hemerythrin-like" evidence="2">
    <location>
        <begin position="61"/>
        <end position="182"/>
    </location>
</feature>
<feature type="signal peptide" evidence="1">
    <location>
        <begin position="1"/>
        <end position="21"/>
    </location>
</feature>
<protein>
    <recommendedName>
        <fullName evidence="2">Hemerythrin-like domain-containing protein</fullName>
    </recommendedName>
</protein>
<dbReference type="PANTHER" id="PTHR38048">
    <property type="entry name" value="EXPRESSED PROTEIN"/>
    <property type="match status" value="1"/>
</dbReference>
<dbReference type="Gene3D" id="1.20.120.520">
    <property type="entry name" value="nmb1532 protein domain like"/>
    <property type="match status" value="1"/>
</dbReference>
<evidence type="ECO:0000313" key="4">
    <source>
        <dbReference type="Proteomes" id="UP000800040"/>
    </source>
</evidence>
<sequence>MPSVTTITFVLLLILAVSVELLRPAPMTEAISKPWANGPCALITTPQFATKKDDIFTVGATHMAHIHNAILRGYNSIYLQAPHVKDAEKAAFVGYAMTWFRFVKSHHDDEELELFPKVEQVLGSKEIWKETHKEHESFLGGLVDFEAYLANLSSSPQAFNGKQLQNIMSAFQEPFCHHFHHEIITIASFADLPSAPAPKSPESEQAAAIFKTWGKKTVTKAGTFDVVPFFLMNLDATYEEGLWANWPPMPAPVRWGLVNVAGSVHWGWWKFATCDAAGRPRALYALHGKEGA</sequence>
<dbReference type="Proteomes" id="UP000800040">
    <property type="component" value="Unassembled WGS sequence"/>
</dbReference>
<evidence type="ECO:0000256" key="1">
    <source>
        <dbReference type="SAM" id="SignalP"/>
    </source>
</evidence>
<keyword evidence="4" id="KW-1185">Reference proteome</keyword>
<feature type="chain" id="PRO_5025430475" description="Hemerythrin-like domain-containing protein" evidence="1">
    <location>
        <begin position="22"/>
        <end position="292"/>
    </location>
</feature>
<keyword evidence="1" id="KW-0732">Signal</keyword>
<evidence type="ECO:0000259" key="2">
    <source>
        <dbReference type="Pfam" id="PF01814"/>
    </source>
</evidence>
<name>A0A6A5KAW5_9PLEO</name>
<dbReference type="InterPro" id="IPR012312">
    <property type="entry name" value="Hemerythrin-like"/>
</dbReference>
<dbReference type="InterPro" id="IPR053206">
    <property type="entry name" value="Dimeric_xanthone_biosynth"/>
</dbReference>
<accession>A0A6A5KAW5</accession>